<sequence length="151" mass="16071">MSVVILYGTESGNAEIVADSVADVLTNYDPSIYDMSDYAVEDLDAADFYVIICSTYGDGELPTGAEPFAEELDEHKPDLNGLKFAVFGLGDSIYDETFNHGGEIMAKKLKDLGATQVGEHGRHDAASTVKPTTQAEEWAGALTAVIDSVSA</sequence>
<reference evidence="2" key="1">
    <citation type="journal article" date="2021" name="Nat. Microbiol.">
        <title>Cocultivation of an ultrasmall environmental parasitic bacterium with lytic ability against bacteria associated with wastewater foams.</title>
        <authorList>
            <person name="Batinovic S."/>
            <person name="Rose J.J.A."/>
            <person name="Ratcliffe J."/>
            <person name="Seviour R.J."/>
            <person name="Petrovski S."/>
        </authorList>
    </citation>
    <scope>NUCLEOTIDE SEQUENCE</scope>
    <source>
        <strain evidence="2">CON44</strain>
    </source>
</reference>
<dbReference type="AlphaFoldDB" id="A0A857KU82"/>
<dbReference type="InterPro" id="IPR001094">
    <property type="entry name" value="Flavdoxin-like"/>
</dbReference>
<dbReference type="InterPro" id="IPR029039">
    <property type="entry name" value="Flavoprotein-like_sf"/>
</dbReference>
<dbReference type="SUPFAM" id="SSF52218">
    <property type="entry name" value="Flavoproteins"/>
    <property type="match status" value="1"/>
</dbReference>
<protein>
    <submittedName>
        <fullName evidence="2">Nitric oxide synthase</fullName>
    </submittedName>
</protein>
<dbReference type="EMBL" id="CP045810">
    <property type="protein sequence ID" value="QHN38569.1"/>
    <property type="molecule type" value="Genomic_DNA"/>
</dbReference>
<evidence type="ECO:0000313" key="2">
    <source>
        <dbReference type="EMBL" id="QHN38569.1"/>
    </source>
</evidence>
<keyword evidence="1" id="KW-0285">Flavoprotein</keyword>
<dbReference type="PANTHER" id="PTHR19384">
    <property type="entry name" value="NITRIC OXIDE SYNTHASE-RELATED"/>
    <property type="match status" value="1"/>
</dbReference>
<dbReference type="GO" id="GO:0050660">
    <property type="term" value="F:flavin adenine dinucleotide binding"/>
    <property type="evidence" value="ECO:0007669"/>
    <property type="project" value="TreeGrafter"/>
</dbReference>
<dbReference type="Pfam" id="PF00258">
    <property type="entry name" value="Flavodoxin_1"/>
    <property type="match status" value="1"/>
</dbReference>
<dbReference type="GO" id="GO:0016491">
    <property type="term" value="F:oxidoreductase activity"/>
    <property type="evidence" value="ECO:0007669"/>
    <property type="project" value="TreeGrafter"/>
</dbReference>
<dbReference type="Gene3D" id="3.40.50.360">
    <property type="match status" value="1"/>
</dbReference>
<gene>
    <name evidence="2" type="ORF">GII30_04690</name>
</gene>
<accession>A0A857KU82</accession>
<dbReference type="GO" id="GO:0010181">
    <property type="term" value="F:FMN binding"/>
    <property type="evidence" value="ECO:0007669"/>
    <property type="project" value="InterPro"/>
</dbReference>
<organism evidence="2">
    <name type="scientific">Gordonia amarae</name>
    <dbReference type="NCBI Taxonomy" id="36821"/>
    <lineage>
        <taxon>Bacteria</taxon>
        <taxon>Bacillati</taxon>
        <taxon>Actinomycetota</taxon>
        <taxon>Actinomycetes</taxon>
        <taxon>Mycobacteriales</taxon>
        <taxon>Gordoniaceae</taxon>
        <taxon>Gordonia</taxon>
    </lineage>
</organism>
<dbReference type="InterPro" id="IPR008254">
    <property type="entry name" value="Flavodoxin/NO_synth"/>
</dbReference>
<evidence type="ECO:0000256" key="1">
    <source>
        <dbReference type="ARBA" id="ARBA00022630"/>
    </source>
</evidence>
<dbReference type="GO" id="GO:0005829">
    <property type="term" value="C:cytosol"/>
    <property type="evidence" value="ECO:0007669"/>
    <property type="project" value="TreeGrafter"/>
</dbReference>
<dbReference type="PRINTS" id="PR00369">
    <property type="entry name" value="FLAVODOXIN"/>
</dbReference>
<name>A0A857KU82_9ACTN</name>
<dbReference type="RefSeq" id="WP_005187942.1">
    <property type="nucleotide sequence ID" value="NZ_CP045804.1"/>
</dbReference>
<dbReference type="PROSITE" id="PS50902">
    <property type="entry name" value="FLAVODOXIN_LIKE"/>
    <property type="match status" value="1"/>
</dbReference>
<proteinExistence type="predicted"/>